<keyword evidence="2" id="KW-1185">Reference proteome</keyword>
<dbReference type="EMBL" id="PNBA02000008">
    <property type="protein sequence ID" value="KAG6416868.1"/>
    <property type="molecule type" value="Genomic_DNA"/>
</dbReference>
<name>A0A8X8XRY6_SALSN</name>
<gene>
    <name evidence="1" type="ORF">SASPL_124309</name>
</gene>
<dbReference type="Proteomes" id="UP000298416">
    <property type="component" value="Unassembled WGS sequence"/>
</dbReference>
<organism evidence="1">
    <name type="scientific">Salvia splendens</name>
    <name type="common">Scarlet sage</name>
    <dbReference type="NCBI Taxonomy" id="180675"/>
    <lineage>
        <taxon>Eukaryota</taxon>
        <taxon>Viridiplantae</taxon>
        <taxon>Streptophyta</taxon>
        <taxon>Embryophyta</taxon>
        <taxon>Tracheophyta</taxon>
        <taxon>Spermatophyta</taxon>
        <taxon>Magnoliopsida</taxon>
        <taxon>eudicotyledons</taxon>
        <taxon>Gunneridae</taxon>
        <taxon>Pentapetalae</taxon>
        <taxon>asterids</taxon>
        <taxon>lamiids</taxon>
        <taxon>Lamiales</taxon>
        <taxon>Lamiaceae</taxon>
        <taxon>Nepetoideae</taxon>
        <taxon>Mentheae</taxon>
        <taxon>Salviinae</taxon>
        <taxon>Salvia</taxon>
        <taxon>Salvia subgen. Calosphace</taxon>
        <taxon>core Calosphace</taxon>
    </lineage>
</organism>
<accession>A0A8X8XRY6</accession>
<evidence type="ECO:0000313" key="2">
    <source>
        <dbReference type="Proteomes" id="UP000298416"/>
    </source>
</evidence>
<sequence>MCPVDWILDIMARDASSLMDFAYNSIDLGIISLGGFDSPPRLCSLLQLRPDDESREVHIDVGSSFRSVPNCPDPIHNADPPIPLNAPTDHFTKEVPNIDVGSSFRSDPNGYEHIHDGATPHVLQSSHAHYAPKPLS</sequence>
<comment type="caution">
    <text evidence="1">The sequence shown here is derived from an EMBL/GenBank/DDBJ whole genome shotgun (WGS) entry which is preliminary data.</text>
</comment>
<proteinExistence type="predicted"/>
<reference evidence="1" key="2">
    <citation type="submission" date="2020-08" db="EMBL/GenBank/DDBJ databases">
        <title>Plant Genome Project.</title>
        <authorList>
            <person name="Zhang R.-G."/>
        </authorList>
    </citation>
    <scope>NUCLEOTIDE SEQUENCE</scope>
    <source>
        <strain evidence="1">Huo1</strain>
        <tissue evidence="1">Leaf</tissue>
    </source>
</reference>
<protein>
    <submittedName>
        <fullName evidence="1">Uncharacterized protein</fullName>
    </submittedName>
</protein>
<evidence type="ECO:0000313" key="1">
    <source>
        <dbReference type="EMBL" id="KAG6416868.1"/>
    </source>
</evidence>
<dbReference type="AlphaFoldDB" id="A0A8X8XRY6"/>
<reference evidence="1" key="1">
    <citation type="submission" date="2018-01" db="EMBL/GenBank/DDBJ databases">
        <authorList>
            <person name="Mao J.F."/>
        </authorList>
    </citation>
    <scope>NUCLEOTIDE SEQUENCE</scope>
    <source>
        <strain evidence="1">Huo1</strain>
        <tissue evidence="1">Leaf</tissue>
    </source>
</reference>